<sequence>MINTNQLVHIGNSDISIKEYNGQRVVTFKDIDAVHCRPDGTASRNFRTNRERFIESEDFFRVSADEIRRTKIFDIPDKATSDYALITEQGYLMLVKSFTDDLAWDVQRQLVNGYFKTKETVKRALSPELQMLQGLLSQMVEKELADKERDRQILIAKETADKAVATTENIKEAVKPVFDNWRSEINSKFNRIQKGAGAEFKMLRTEMYTELERRAGCDLNTRLRNKRKRMAENGCTKTEINSLNKMDVIDDDKKLREIFSKIVTEYEIKYCA</sequence>
<dbReference type="Pfam" id="PF10543">
    <property type="entry name" value="ORF6N"/>
    <property type="match status" value="1"/>
</dbReference>
<name>A0A8S5R9H7_9VIRU</name>
<proteinExistence type="predicted"/>
<organism evidence="2">
    <name type="scientific">virus sp. ctDYl1</name>
    <dbReference type="NCBI Taxonomy" id="2826795"/>
    <lineage>
        <taxon>Viruses</taxon>
    </lineage>
</organism>
<dbReference type="InterPro" id="IPR018873">
    <property type="entry name" value="KilA-N_DNA-bd_domain"/>
</dbReference>
<reference evidence="2" key="1">
    <citation type="journal article" date="2021" name="Proc. Natl. Acad. Sci. U.S.A.">
        <title>A Catalog of Tens of Thousands of Viruses from Human Metagenomes Reveals Hidden Associations with Chronic Diseases.</title>
        <authorList>
            <person name="Tisza M.J."/>
            <person name="Buck C.B."/>
        </authorList>
    </citation>
    <scope>NUCLEOTIDE SEQUENCE</scope>
    <source>
        <strain evidence="2">CtDYl1</strain>
    </source>
</reference>
<feature type="domain" description="KilA-N DNA-binding" evidence="1">
    <location>
        <begin position="16"/>
        <end position="97"/>
    </location>
</feature>
<protein>
    <recommendedName>
        <fullName evidence="1">KilA-N DNA-binding domain-containing protein</fullName>
    </recommendedName>
</protein>
<evidence type="ECO:0000259" key="1">
    <source>
        <dbReference type="Pfam" id="PF10543"/>
    </source>
</evidence>
<evidence type="ECO:0000313" key="2">
    <source>
        <dbReference type="EMBL" id="DAE27802.1"/>
    </source>
</evidence>
<dbReference type="EMBL" id="BK015846">
    <property type="protein sequence ID" value="DAE27802.1"/>
    <property type="molecule type" value="Genomic_DNA"/>
</dbReference>
<accession>A0A8S5R9H7</accession>